<name>A0A6G3XTT6_9ACTN</name>
<feature type="non-terminal residue" evidence="1">
    <location>
        <position position="70"/>
    </location>
</feature>
<dbReference type="GO" id="GO:0004497">
    <property type="term" value="F:monooxygenase activity"/>
    <property type="evidence" value="ECO:0007669"/>
    <property type="project" value="InterPro"/>
</dbReference>
<feature type="non-terminal residue" evidence="1">
    <location>
        <position position="1"/>
    </location>
</feature>
<gene>
    <name evidence="1" type="ORF">G3M58_82895</name>
</gene>
<comment type="caution">
    <text evidence="1">The sequence shown here is derived from an EMBL/GenBank/DDBJ whole genome shotgun (WGS) entry which is preliminary data.</text>
</comment>
<dbReference type="InterPro" id="IPR036396">
    <property type="entry name" value="Cyt_P450_sf"/>
</dbReference>
<accession>A0A6G3XTT6</accession>
<protein>
    <submittedName>
        <fullName evidence="1">Cytochrome P450</fullName>
    </submittedName>
</protein>
<dbReference type="Gene3D" id="1.10.630.10">
    <property type="entry name" value="Cytochrome P450"/>
    <property type="match status" value="1"/>
</dbReference>
<sequence length="70" mass="8041">LRDRRLGRTYLHRFSHEEFGRTPPPAAHEPFTTLNGQGILDLEAPDHPRIRRLISKAFTPRTVENLAPTV</sequence>
<dbReference type="GO" id="GO:0016705">
    <property type="term" value="F:oxidoreductase activity, acting on paired donors, with incorporation or reduction of molecular oxygen"/>
    <property type="evidence" value="ECO:0007669"/>
    <property type="project" value="InterPro"/>
</dbReference>
<dbReference type="AlphaFoldDB" id="A0A6G3XTT6"/>
<dbReference type="SUPFAM" id="SSF48264">
    <property type="entry name" value="Cytochrome P450"/>
    <property type="match status" value="1"/>
</dbReference>
<reference evidence="1" key="1">
    <citation type="submission" date="2020-01" db="EMBL/GenBank/DDBJ databases">
        <title>Insect and environment-associated Actinomycetes.</title>
        <authorList>
            <person name="Currrie C."/>
            <person name="Chevrette M."/>
            <person name="Carlson C."/>
            <person name="Stubbendieck R."/>
            <person name="Wendt-Pienkowski E."/>
        </authorList>
    </citation>
    <scope>NUCLEOTIDE SEQUENCE</scope>
    <source>
        <strain evidence="1">SID7499</strain>
    </source>
</reference>
<dbReference type="GO" id="GO:0005506">
    <property type="term" value="F:iron ion binding"/>
    <property type="evidence" value="ECO:0007669"/>
    <property type="project" value="InterPro"/>
</dbReference>
<proteinExistence type="predicted"/>
<dbReference type="GO" id="GO:0020037">
    <property type="term" value="F:heme binding"/>
    <property type="evidence" value="ECO:0007669"/>
    <property type="project" value="InterPro"/>
</dbReference>
<organism evidence="1">
    <name type="scientific">Streptomyces sp. SID7499</name>
    <dbReference type="NCBI Taxonomy" id="2706086"/>
    <lineage>
        <taxon>Bacteria</taxon>
        <taxon>Bacillati</taxon>
        <taxon>Actinomycetota</taxon>
        <taxon>Actinomycetes</taxon>
        <taxon>Kitasatosporales</taxon>
        <taxon>Streptomycetaceae</taxon>
        <taxon>Streptomyces</taxon>
    </lineage>
</organism>
<evidence type="ECO:0000313" key="1">
    <source>
        <dbReference type="EMBL" id="NEE21002.1"/>
    </source>
</evidence>
<dbReference type="EMBL" id="JAAGMN010008956">
    <property type="protein sequence ID" value="NEE21002.1"/>
    <property type="molecule type" value="Genomic_DNA"/>
</dbReference>